<dbReference type="OrthoDB" id="438440at2759"/>
<keyword evidence="4" id="KW-0597">Phosphoprotein</keyword>
<feature type="transmembrane region" description="Helical" evidence="14">
    <location>
        <begin position="139"/>
        <end position="160"/>
    </location>
</feature>
<dbReference type="PANTHER" id="PTHR45792">
    <property type="entry name" value="DIACYLGLYCEROL LIPASE HOMOLOG-RELATED"/>
    <property type="match status" value="1"/>
</dbReference>
<dbReference type="CDD" id="cd00519">
    <property type="entry name" value="Lipase_3"/>
    <property type="match status" value="1"/>
</dbReference>
<evidence type="ECO:0000256" key="3">
    <source>
        <dbReference type="ARBA" id="ARBA00022475"/>
    </source>
</evidence>
<evidence type="ECO:0000259" key="15">
    <source>
        <dbReference type="Pfam" id="PF01764"/>
    </source>
</evidence>
<gene>
    <name evidence="16" type="ORF">IV203_011665</name>
</gene>
<dbReference type="GO" id="GO:0005886">
    <property type="term" value="C:plasma membrane"/>
    <property type="evidence" value="ECO:0007669"/>
    <property type="project" value="UniProtKB-SubCell"/>
</dbReference>
<name>A0A9K3KU33_9STRA</name>
<evidence type="ECO:0000256" key="13">
    <source>
        <dbReference type="SAM" id="MobiDB-lite"/>
    </source>
</evidence>
<reference evidence="16" key="1">
    <citation type="journal article" date="2021" name="Sci. Rep.">
        <title>Diploid genomic architecture of Nitzschia inconspicua, an elite biomass production diatom.</title>
        <authorList>
            <person name="Oliver A."/>
            <person name="Podell S."/>
            <person name="Pinowska A."/>
            <person name="Traller J.C."/>
            <person name="Smith S.R."/>
            <person name="McClure R."/>
            <person name="Beliaev A."/>
            <person name="Bohutskyi P."/>
            <person name="Hill E.A."/>
            <person name="Rabines A."/>
            <person name="Zheng H."/>
            <person name="Allen L.Z."/>
            <person name="Kuo A."/>
            <person name="Grigoriev I.V."/>
            <person name="Allen A.E."/>
            <person name="Hazlebeck D."/>
            <person name="Allen E.E."/>
        </authorList>
    </citation>
    <scope>NUCLEOTIDE SEQUENCE</scope>
    <source>
        <strain evidence="16">Hildebrandi</strain>
    </source>
</reference>
<comment type="subcellular location">
    <subcellularLocation>
        <location evidence="2">Cell membrane</location>
    </subcellularLocation>
    <subcellularLocation>
        <location evidence="1">Endomembrane system</location>
        <topology evidence="1">Multi-pass membrane protein</topology>
    </subcellularLocation>
</comment>
<dbReference type="PANTHER" id="PTHR45792:SF8">
    <property type="entry name" value="DIACYLGLYCEROL LIPASE-ALPHA"/>
    <property type="match status" value="1"/>
</dbReference>
<evidence type="ECO:0000256" key="1">
    <source>
        <dbReference type="ARBA" id="ARBA00004127"/>
    </source>
</evidence>
<evidence type="ECO:0000256" key="12">
    <source>
        <dbReference type="ARBA" id="ARBA00023136"/>
    </source>
</evidence>
<reference evidence="16" key="2">
    <citation type="submission" date="2021-04" db="EMBL/GenBank/DDBJ databases">
        <authorList>
            <person name="Podell S."/>
        </authorList>
    </citation>
    <scope>NUCLEOTIDE SEQUENCE</scope>
    <source>
        <strain evidence="16">Hildebrandi</strain>
    </source>
</reference>
<feature type="region of interest" description="Disordered" evidence="13">
    <location>
        <begin position="612"/>
        <end position="660"/>
    </location>
</feature>
<keyword evidence="11" id="KW-0443">Lipid metabolism</keyword>
<dbReference type="InterPro" id="IPR052214">
    <property type="entry name" value="DAG_Lipase-Related"/>
</dbReference>
<feature type="domain" description="Fungal lipase-type" evidence="15">
    <location>
        <begin position="724"/>
        <end position="861"/>
    </location>
</feature>
<comment type="caution">
    <text evidence="16">The sequence shown here is derived from an EMBL/GenBank/DDBJ whole genome shotgun (WGS) entry which is preliminary data.</text>
</comment>
<feature type="transmembrane region" description="Helical" evidence="14">
    <location>
        <begin position="95"/>
        <end position="118"/>
    </location>
</feature>
<evidence type="ECO:0000256" key="11">
    <source>
        <dbReference type="ARBA" id="ARBA00023098"/>
    </source>
</evidence>
<dbReference type="GO" id="GO:0046872">
    <property type="term" value="F:metal ion binding"/>
    <property type="evidence" value="ECO:0007669"/>
    <property type="project" value="UniProtKB-KW"/>
</dbReference>
<accession>A0A9K3KU33</accession>
<proteinExistence type="predicted"/>
<evidence type="ECO:0000256" key="8">
    <source>
        <dbReference type="ARBA" id="ARBA00022837"/>
    </source>
</evidence>
<keyword evidence="10 14" id="KW-1133">Transmembrane helix</keyword>
<keyword evidence="9" id="KW-0442">Lipid degradation</keyword>
<dbReference type="AlphaFoldDB" id="A0A9K3KU33"/>
<dbReference type="GO" id="GO:0016298">
    <property type="term" value="F:lipase activity"/>
    <property type="evidence" value="ECO:0007669"/>
    <property type="project" value="TreeGrafter"/>
</dbReference>
<evidence type="ECO:0000313" key="17">
    <source>
        <dbReference type="Proteomes" id="UP000693970"/>
    </source>
</evidence>
<sequence>MPAIYLFRKRTILGGDDLQVPCLITVLIRCGQALCLILPLSLYLWNQARISNGGNLWEYLWNNHHQNNNNNNNSNDDDTQQQLQFHCSNAHMYPLLSSIFLLTSILFCILSFVLEYRLWYWSCQGTPTLREPRTSKVQLLLEIKLVMTIVLLLGISVTFVTACTFAKTYHNCYRDEQEQDNNNNSINLWVSSQSWYILGATLFLSQLAELIVTCLFVVRLTSCFGLQRGPDPNLPGVIATVSSSRQHELIEEMWADRCNSLFHCLSVSTCFLFGGQDLVQSPRGMRQASGAGGGAGMATTGGGQFGIYQHVAQALADYLETRGTLDVVPTDLVTGLLVLQRLQRHRILQARRHIKQAQNSHQNSESSLIENSSLMNHQPNQDDVLLLANTTPDAQTGLRSRVASTSDLIRQGSRTLSQHSSHGGLAVSGAIEAVTSPIKSIARSTKARSKSPPTVTNLPETTRLVSAMGSSTPRTTAEVNMTTITTNLPLYAPPPSVHMSLTHPTRSTSTDQYYDQYQQERAIYRRCHSKNRTHAFYQATSRQVLNPHNPIDIQRLEEGARMAKYALAIYTWMLYVFVHPVAGIPRLCCQSCKLCCLHRRIVVTAEDDDEQRIPVPSFQSPRRRRPRRRRSSSRDDDLLDTDEHDRNQSSNGSYHSSSASNYHDDDDAIVGTTVGDTLCQWHKHSLLLVAGLSESDLVYAQFQNRFSMVPYCILLDHERSLVILSIRGSLSLEDVVTDTLVQPEPLNTIGEQYGFDAQGQFCHAGVLACFENIYQDLRRHGLLEQLLLEDYPTYELRIVGHSLGAGVSTLMGYVLRSKFPSLKVYGFSPPGCTMTWKLATDCIPWTTSFVLDNDIVPRLSVLALEDLRDEVLELIGRIKVPKYKVFETFLRGRDGRRGCINGSDGASSDFYDDDVDDLTHVIQGILDEVPQDTLYYRQVQEFLQVQQTRKESRGDTSSRRVLFYPPGRMIHLLKTGEEGGCAHLLSKCLTCCTSNSGFVYTPVYISNDDLDEIIVNATMGTDHFIDRMADELHKVAENYTDQPVPPDSGFGDVHAIV</sequence>
<dbReference type="Proteomes" id="UP000693970">
    <property type="component" value="Unassembled WGS sequence"/>
</dbReference>
<keyword evidence="5 14" id="KW-0812">Transmembrane</keyword>
<keyword evidence="17" id="KW-1185">Reference proteome</keyword>
<evidence type="ECO:0000256" key="6">
    <source>
        <dbReference type="ARBA" id="ARBA00022723"/>
    </source>
</evidence>
<protein>
    <submittedName>
        <fullName evidence="16">Lipase class 3</fullName>
    </submittedName>
</protein>
<evidence type="ECO:0000256" key="4">
    <source>
        <dbReference type="ARBA" id="ARBA00022553"/>
    </source>
</evidence>
<feature type="compositionally biased region" description="Low complexity" evidence="13">
    <location>
        <begin position="649"/>
        <end position="660"/>
    </location>
</feature>
<dbReference type="GO" id="GO:0016042">
    <property type="term" value="P:lipid catabolic process"/>
    <property type="evidence" value="ECO:0007669"/>
    <property type="project" value="UniProtKB-KW"/>
</dbReference>
<keyword evidence="12 14" id="KW-0472">Membrane</keyword>
<evidence type="ECO:0000256" key="14">
    <source>
        <dbReference type="SAM" id="Phobius"/>
    </source>
</evidence>
<keyword evidence="6" id="KW-0479">Metal-binding</keyword>
<evidence type="ECO:0000256" key="7">
    <source>
        <dbReference type="ARBA" id="ARBA00022801"/>
    </source>
</evidence>
<keyword evidence="3" id="KW-1003">Cell membrane</keyword>
<keyword evidence="7" id="KW-0378">Hydrolase</keyword>
<feature type="transmembrane region" description="Helical" evidence="14">
    <location>
        <begin position="195"/>
        <end position="218"/>
    </location>
</feature>
<dbReference type="Pfam" id="PF01764">
    <property type="entry name" value="Lipase_3"/>
    <property type="match status" value="1"/>
</dbReference>
<feature type="compositionally biased region" description="Basic and acidic residues" evidence="13">
    <location>
        <begin position="632"/>
        <end position="647"/>
    </location>
</feature>
<evidence type="ECO:0000256" key="5">
    <source>
        <dbReference type="ARBA" id="ARBA00022692"/>
    </source>
</evidence>
<evidence type="ECO:0000256" key="9">
    <source>
        <dbReference type="ARBA" id="ARBA00022963"/>
    </source>
</evidence>
<dbReference type="InterPro" id="IPR002921">
    <property type="entry name" value="Fungal_lipase-type"/>
</dbReference>
<evidence type="ECO:0000256" key="2">
    <source>
        <dbReference type="ARBA" id="ARBA00004236"/>
    </source>
</evidence>
<dbReference type="GO" id="GO:0012505">
    <property type="term" value="C:endomembrane system"/>
    <property type="evidence" value="ECO:0007669"/>
    <property type="project" value="UniProtKB-SubCell"/>
</dbReference>
<organism evidence="16 17">
    <name type="scientific">Nitzschia inconspicua</name>
    <dbReference type="NCBI Taxonomy" id="303405"/>
    <lineage>
        <taxon>Eukaryota</taxon>
        <taxon>Sar</taxon>
        <taxon>Stramenopiles</taxon>
        <taxon>Ochrophyta</taxon>
        <taxon>Bacillariophyta</taxon>
        <taxon>Bacillariophyceae</taxon>
        <taxon>Bacillariophycidae</taxon>
        <taxon>Bacillariales</taxon>
        <taxon>Bacillariaceae</taxon>
        <taxon>Nitzschia</taxon>
    </lineage>
</organism>
<keyword evidence="8" id="KW-0106">Calcium</keyword>
<evidence type="ECO:0000256" key="10">
    <source>
        <dbReference type="ARBA" id="ARBA00022989"/>
    </source>
</evidence>
<dbReference type="EMBL" id="JAGRRH010000019">
    <property type="protein sequence ID" value="KAG7349068.1"/>
    <property type="molecule type" value="Genomic_DNA"/>
</dbReference>
<feature type="compositionally biased region" description="Basic residues" evidence="13">
    <location>
        <begin position="621"/>
        <end position="631"/>
    </location>
</feature>
<evidence type="ECO:0000313" key="16">
    <source>
        <dbReference type="EMBL" id="KAG7349068.1"/>
    </source>
</evidence>